<accession>A0A846WL31</accession>
<name>A0A846WL31_9ACTN</name>
<dbReference type="RefSeq" id="WP_006371793.1">
    <property type="nucleotide sequence ID" value="NZ_JAAXPC010000004.1"/>
</dbReference>
<dbReference type="EMBL" id="JAAXPC010000004">
    <property type="protein sequence ID" value="NKY01847.1"/>
    <property type="molecule type" value="Genomic_DNA"/>
</dbReference>
<evidence type="ECO:0008006" key="3">
    <source>
        <dbReference type="Google" id="ProtNLM"/>
    </source>
</evidence>
<gene>
    <name evidence="1" type="ORF">HGA05_09710</name>
</gene>
<reference evidence="1 2" key="1">
    <citation type="submission" date="2020-04" db="EMBL/GenBank/DDBJ databases">
        <title>MicrobeNet Type strains.</title>
        <authorList>
            <person name="Nicholson A.C."/>
        </authorList>
    </citation>
    <scope>NUCLEOTIDE SEQUENCE [LARGE SCALE GENOMIC DNA]</scope>
    <source>
        <strain evidence="1 2">ATCC BAA-14</strain>
    </source>
</reference>
<dbReference type="Proteomes" id="UP000563898">
    <property type="component" value="Unassembled WGS sequence"/>
</dbReference>
<protein>
    <recommendedName>
        <fullName evidence="3">DNA-binding protein</fullName>
    </recommendedName>
</protein>
<comment type="caution">
    <text evidence="1">The sequence shown here is derived from an EMBL/GenBank/DDBJ whole genome shotgun (WGS) entry which is preliminary data.</text>
</comment>
<organism evidence="1 2">
    <name type="scientific">Gordonia polyisoprenivorans</name>
    <dbReference type="NCBI Taxonomy" id="84595"/>
    <lineage>
        <taxon>Bacteria</taxon>
        <taxon>Bacillati</taxon>
        <taxon>Actinomycetota</taxon>
        <taxon>Actinomycetes</taxon>
        <taxon>Mycobacteriales</taxon>
        <taxon>Gordoniaceae</taxon>
        <taxon>Gordonia</taxon>
    </lineage>
</organism>
<evidence type="ECO:0000313" key="2">
    <source>
        <dbReference type="Proteomes" id="UP000563898"/>
    </source>
</evidence>
<proteinExistence type="predicted"/>
<sequence length="231" mass="24362">MGSPRRVSPHAMVSRGLQDLDAIIPADQGERQQPDELVAIVAALHQIESSMRVPVVDLLLALTDAVSTNPAWAPSRAMSADQEAVLLAAGSFVDEMPLAAERASTTALRRIGTLLASALSTDDAAARLGVTAGWVRQRLSHRTLLSVKVGSAHRLPVFQFTGDGELPGWGRVAPAFPITAHPIAVAWFMQNPHPDLSAAGESMAPSDWLSGGGDSERVIDLIATAFVVHAS</sequence>
<evidence type="ECO:0000313" key="1">
    <source>
        <dbReference type="EMBL" id="NKY01847.1"/>
    </source>
</evidence>
<dbReference type="AlphaFoldDB" id="A0A846WL31"/>